<evidence type="ECO:0000313" key="3">
    <source>
        <dbReference type="EMBL" id="GMI36928.1"/>
    </source>
</evidence>
<evidence type="ECO:0000259" key="1">
    <source>
        <dbReference type="Pfam" id="PF14749"/>
    </source>
</evidence>
<dbReference type="Gene3D" id="2.40.110.10">
    <property type="entry name" value="Butyryl-CoA Dehydrogenase, subunit A, domain 2"/>
    <property type="match status" value="1"/>
</dbReference>
<dbReference type="Pfam" id="PF14749">
    <property type="entry name" value="Acyl-CoA_ox_N"/>
    <property type="match status" value="1"/>
</dbReference>
<dbReference type="Pfam" id="PF22924">
    <property type="entry name" value="ACOX_C_alpha1"/>
    <property type="match status" value="1"/>
</dbReference>
<dbReference type="Gene3D" id="1.20.140.10">
    <property type="entry name" value="Butyryl-CoA Dehydrogenase, subunit A, domain 3"/>
    <property type="match status" value="1"/>
</dbReference>
<accession>A0ABQ6MZE3</accession>
<feature type="domain" description="Acyl-coenzyme A oxidase N-terminal" evidence="1">
    <location>
        <begin position="32"/>
        <end position="136"/>
    </location>
</feature>
<dbReference type="InterPro" id="IPR055060">
    <property type="entry name" value="ACOX_C_alpha1"/>
</dbReference>
<gene>
    <name evidence="3" type="ORF">TeGR_g3419</name>
</gene>
<reference evidence="3 4" key="1">
    <citation type="journal article" date="2023" name="Commun. Biol.">
        <title>Genome analysis of Parmales, the sister group of diatoms, reveals the evolutionary specialization of diatoms from phago-mixotrophs to photoautotrophs.</title>
        <authorList>
            <person name="Ban H."/>
            <person name="Sato S."/>
            <person name="Yoshikawa S."/>
            <person name="Yamada K."/>
            <person name="Nakamura Y."/>
            <person name="Ichinomiya M."/>
            <person name="Sato N."/>
            <person name="Blanc-Mathieu R."/>
            <person name="Endo H."/>
            <person name="Kuwata A."/>
            <person name="Ogata H."/>
        </authorList>
    </citation>
    <scope>NUCLEOTIDE SEQUENCE [LARGE SCALE GENOMIC DNA]</scope>
</reference>
<evidence type="ECO:0008006" key="5">
    <source>
        <dbReference type="Google" id="ProtNLM"/>
    </source>
</evidence>
<dbReference type="Proteomes" id="UP001165060">
    <property type="component" value="Unassembled WGS sequence"/>
</dbReference>
<name>A0ABQ6MZE3_9STRA</name>
<dbReference type="Gene3D" id="1.10.540.10">
    <property type="entry name" value="Acyl-CoA dehydrogenase/oxidase, N-terminal domain"/>
    <property type="match status" value="1"/>
</dbReference>
<dbReference type="InterPro" id="IPR046373">
    <property type="entry name" value="Acyl-CoA_Oxase/DH_mid-dom_sf"/>
</dbReference>
<proteinExistence type="predicted"/>
<evidence type="ECO:0000259" key="2">
    <source>
        <dbReference type="Pfam" id="PF22924"/>
    </source>
</evidence>
<evidence type="ECO:0000313" key="4">
    <source>
        <dbReference type="Proteomes" id="UP001165060"/>
    </source>
</evidence>
<comment type="caution">
    <text evidence="3">The sequence shown here is derived from an EMBL/GenBank/DDBJ whole genome shotgun (WGS) entry which is preliminary data.</text>
</comment>
<feature type="domain" description="Acyl-CoA oxidase C-alpha1" evidence="2">
    <location>
        <begin position="284"/>
        <end position="425"/>
    </location>
</feature>
<dbReference type="InterPro" id="IPR012258">
    <property type="entry name" value="Acyl-CoA_oxidase"/>
</dbReference>
<dbReference type="InterPro" id="IPR029320">
    <property type="entry name" value="Acyl-CoA_ox_N"/>
</dbReference>
<dbReference type="InterPro" id="IPR036250">
    <property type="entry name" value="AcylCo_DH-like_C"/>
</dbReference>
<dbReference type="InterPro" id="IPR009100">
    <property type="entry name" value="AcylCoA_DH/oxidase_NM_dom_sf"/>
</dbReference>
<sequence length="426" mass="46679">MPPPVNPLLLSSRLSCSFPPPSLTSLLDGPLPTPLRHRIEALVSSDPVLSNARNAQLPRVERHRRALAKHLRMRELASKLGVREDLSDRGFMCLVLSIADDLPSLLHWGMFLPNLRSLFCPRQLREWLPRAESGEVLGCYAQTELGHGSNVRGVETTGTLDEGTDEIVLRSPTVTSRKFWPGGLGKTSNHAMVIAKLVVRGECLGVHNFLVPIRDARTHEPLPGVTVGDVGSKLGYNVMDNGFLILDDVRIPRENMAMRFQTLSRSGELKKLGSKDDASSKISYITMMLVRAQIVYMSSQNLGLAVTIATRYSAVRLQGFKAGTGEEVQILDYVMQQHRLFTMISSSYCFFFTGERVLSRLFSIQSAMASSAGTVSKAEMADIHCSLSALKSFCSTVTAAGIEDCRRACGGHGYLDSSGLPELVNT</sequence>
<dbReference type="SUPFAM" id="SSF47203">
    <property type="entry name" value="Acyl-CoA dehydrogenase C-terminal domain-like"/>
    <property type="match status" value="1"/>
</dbReference>
<dbReference type="InterPro" id="IPR037069">
    <property type="entry name" value="AcylCoA_DH/ox_N_sf"/>
</dbReference>
<protein>
    <recommendedName>
        <fullName evidence="5">Acyl-coenzyme A oxidase</fullName>
    </recommendedName>
</protein>
<dbReference type="EMBL" id="BRYB01000753">
    <property type="protein sequence ID" value="GMI36928.1"/>
    <property type="molecule type" value="Genomic_DNA"/>
</dbReference>
<dbReference type="SUPFAM" id="SSF56645">
    <property type="entry name" value="Acyl-CoA dehydrogenase NM domain-like"/>
    <property type="match status" value="1"/>
</dbReference>
<keyword evidence="4" id="KW-1185">Reference proteome</keyword>
<dbReference type="PANTHER" id="PTHR10909:SF250">
    <property type="entry name" value="PEROXISOMAL ACYL-COENZYME A OXIDASE 1"/>
    <property type="match status" value="1"/>
</dbReference>
<organism evidence="3 4">
    <name type="scientific">Tetraparma gracilis</name>
    <dbReference type="NCBI Taxonomy" id="2962635"/>
    <lineage>
        <taxon>Eukaryota</taxon>
        <taxon>Sar</taxon>
        <taxon>Stramenopiles</taxon>
        <taxon>Ochrophyta</taxon>
        <taxon>Bolidophyceae</taxon>
        <taxon>Parmales</taxon>
        <taxon>Triparmaceae</taxon>
        <taxon>Tetraparma</taxon>
    </lineage>
</organism>
<dbReference type="PANTHER" id="PTHR10909">
    <property type="entry name" value="ELECTRON TRANSPORT OXIDOREDUCTASE"/>
    <property type="match status" value="1"/>
</dbReference>